<feature type="compositionally biased region" description="Basic and acidic residues" evidence="1">
    <location>
        <begin position="1"/>
        <end position="11"/>
    </location>
</feature>
<comment type="caution">
    <text evidence="2">The sequence shown here is derived from an EMBL/GenBank/DDBJ whole genome shotgun (WGS) entry which is preliminary data.</text>
</comment>
<organism evidence="2 3">
    <name type="scientific">Hibiscus sabdariffa</name>
    <name type="common">roselle</name>
    <dbReference type="NCBI Taxonomy" id="183260"/>
    <lineage>
        <taxon>Eukaryota</taxon>
        <taxon>Viridiplantae</taxon>
        <taxon>Streptophyta</taxon>
        <taxon>Embryophyta</taxon>
        <taxon>Tracheophyta</taxon>
        <taxon>Spermatophyta</taxon>
        <taxon>Magnoliopsida</taxon>
        <taxon>eudicotyledons</taxon>
        <taxon>Gunneridae</taxon>
        <taxon>Pentapetalae</taxon>
        <taxon>rosids</taxon>
        <taxon>malvids</taxon>
        <taxon>Malvales</taxon>
        <taxon>Malvaceae</taxon>
        <taxon>Malvoideae</taxon>
        <taxon>Hibiscus</taxon>
    </lineage>
</organism>
<name>A0ABR2QC45_9ROSI</name>
<feature type="region of interest" description="Disordered" evidence="1">
    <location>
        <begin position="1"/>
        <end position="33"/>
    </location>
</feature>
<gene>
    <name evidence="2" type="ORF">V6N11_012617</name>
</gene>
<evidence type="ECO:0000256" key="1">
    <source>
        <dbReference type="SAM" id="MobiDB-lite"/>
    </source>
</evidence>
<proteinExistence type="predicted"/>
<protein>
    <submittedName>
        <fullName evidence="2">Uncharacterized protein</fullName>
    </submittedName>
</protein>
<reference evidence="2 3" key="1">
    <citation type="journal article" date="2024" name="G3 (Bethesda)">
        <title>Genome assembly of Hibiscus sabdariffa L. provides insights into metabolisms of medicinal natural products.</title>
        <authorList>
            <person name="Kim T."/>
        </authorList>
    </citation>
    <scope>NUCLEOTIDE SEQUENCE [LARGE SCALE GENOMIC DNA]</scope>
    <source>
        <strain evidence="2">TK-2024</strain>
        <tissue evidence="2">Old leaves</tissue>
    </source>
</reference>
<dbReference type="Proteomes" id="UP001396334">
    <property type="component" value="Unassembled WGS sequence"/>
</dbReference>
<evidence type="ECO:0000313" key="2">
    <source>
        <dbReference type="EMBL" id="KAK8998085.1"/>
    </source>
</evidence>
<evidence type="ECO:0000313" key="3">
    <source>
        <dbReference type="Proteomes" id="UP001396334"/>
    </source>
</evidence>
<dbReference type="EMBL" id="JBBPBN010000042">
    <property type="protein sequence ID" value="KAK8998085.1"/>
    <property type="molecule type" value="Genomic_DNA"/>
</dbReference>
<accession>A0ABR2QC45</accession>
<sequence length="84" mass="9446">MTEAESKDKGMGKMSEPTPKSKIAKSVPAISPPTDSMTMFTKLIQNQENILHKLASMEIKNITLYHYLHNRDVALRETLMSLSP</sequence>
<keyword evidence="3" id="KW-1185">Reference proteome</keyword>